<feature type="chain" id="PRO_5045511000" description="DUF4142 domain-containing protein" evidence="2">
    <location>
        <begin position="23"/>
        <end position="188"/>
    </location>
</feature>
<proteinExistence type="predicted"/>
<comment type="caution">
    <text evidence="4">The sequence shown here is derived from an EMBL/GenBank/DDBJ whole genome shotgun (WGS) entry which is preliminary data.</text>
</comment>
<dbReference type="Proteomes" id="UP001500212">
    <property type="component" value="Unassembled WGS sequence"/>
</dbReference>
<evidence type="ECO:0000259" key="3">
    <source>
        <dbReference type="Pfam" id="PF13628"/>
    </source>
</evidence>
<dbReference type="PANTHER" id="PTHR38593">
    <property type="entry name" value="BLR2558 PROTEIN"/>
    <property type="match status" value="1"/>
</dbReference>
<dbReference type="RefSeq" id="WP_345355100.1">
    <property type="nucleotide sequence ID" value="NZ_BAABHJ010000008.1"/>
</dbReference>
<evidence type="ECO:0000313" key="5">
    <source>
        <dbReference type="Proteomes" id="UP001500212"/>
    </source>
</evidence>
<gene>
    <name evidence="4" type="ORF">GCM10023195_36590</name>
</gene>
<evidence type="ECO:0000256" key="2">
    <source>
        <dbReference type="SAM" id="SignalP"/>
    </source>
</evidence>
<dbReference type="EMBL" id="BAABHJ010000008">
    <property type="protein sequence ID" value="GAA4609147.1"/>
    <property type="molecule type" value="Genomic_DNA"/>
</dbReference>
<evidence type="ECO:0000313" key="4">
    <source>
        <dbReference type="EMBL" id="GAA4609147.1"/>
    </source>
</evidence>
<evidence type="ECO:0000256" key="1">
    <source>
        <dbReference type="SAM" id="MobiDB-lite"/>
    </source>
</evidence>
<feature type="domain" description="DUF4142" evidence="3">
    <location>
        <begin position="48"/>
        <end position="183"/>
    </location>
</feature>
<dbReference type="InterPro" id="IPR025419">
    <property type="entry name" value="DUF4142"/>
</dbReference>
<dbReference type="InterPro" id="IPR012347">
    <property type="entry name" value="Ferritin-like"/>
</dbReference>
<name>A0ABP8TII7_9ACTN</name>
<organism evidence="4 5">
    <name type="scientific">Actinoallomurus liliacearum</name>
    <dbReference type="NCBI Taxonomy" id="1080073"/>
    <lineage>
        <taxon>Bacteria</taxon>
        <taxon>Bacillati</taxon>
        <taxon>Actinomycetota</taxon>
        <taxon>Actinomycetes</taxon>
        <taxon>Streptosporangiales</taxon>
        <taxon>Thermomonosporaceae</taxon>
        <taxon>Actinoallomurus</taxon>
    </lineage>
</organism>
<feature type="region of interest" description="Disordered" evidence="1">
    <location>
        <begin position="26"/>
        <end position="48"/>
    </location>
</feature>
<dbReference type="Pfam" id="PF13628">
    <property type="entry name" value="DUF4142"/>
    <property type="match status" value="1"/>
</dbReference>
<dbReference type="PANTHER" id="PTHR38593:SF1">
    <property type="entry name" value="BLR2558 PROTEIN"/>
    <property type="match status" value="1"/>
</dbReference>
<dbReference type="PROSITE" id="PS51257">
    <property type="entry name" value="PROKAR_LIPOPROTEIN"/>
    <property type="match status" value="1"/>
</dbReference>
<sequence length="188" mass="19767">MQRHPYLLALSAAAVIATVGTACGTGGAQPTVTVSPTTSPTGEGRLSQQDRSWLTEIHQVNLAEVELGNLAEKKGATSAVRSVGRRLANDHTHLEDKVTSVARRVGVSLPGSVAPADAEVAKRLKEESGKAFDQDYLATMASGHEKAIADTKTQISQGSSQQVIALAKQALPHLREHLAMVRKAQSSG</sequence>
<keyword evidence="5" id="KW-1185">Reference proteome</keyword>
<accession>A0ABP8TII7</accession>
<feature type="compositionally biased region" description="Low complexity" evidence="1">
    <location>
        <begin position="26"/>
        <end position="41"/>
    </location>
</feature>
<keyword evidence="2" id="KW-0732">Signal</keyword>
<reference evidence="5" key="1">
    <citation type="journal article" date="2019" name="Int. J. Syst. Evol. Microbiol.">
        <title>The Global Catalogue of Microorganisms (GCM) 10K type strain sequencing project: providing services to taxonomists for standard genome sequencing and annotation.</title>
        <authorList>
            <consortium name="The Broad Institute Genomics Platform"/>
            <consortium name="The Broad Institute Genome Sequencing Center for Infectious Disease"/>
            <person name="Wu L."/>
            <person name="Ma J."/>
        </authorList>
    </citation>
    <scope>NUCLEOTIDE SEQUENCE [LARGE SCALE GENOMIC DNA]</scope>
    <source>
        <strain evidence="5">JCM 17938</strain>
    </source>
</reference>
<dbReference type="Gene3D" id="1.20.1260.10">
    <property type="match status" value="1"/>
</dbReference>
<protein>
    <recommendedName>
        <fullName evidence="3">DUF4142 domain-containing protein</fullName>
    </recommendedName>
</protein>
<feature type="signal peptide" evidence="2">
    <location>
        <begin position="1"/>
        <end position="22"/>
    </location>
</feature>